<dbReference type="Proteomes" id="UP001596023">
    <property type="component" value="Unassembled WGS sequence"/>
</dbReference>
<name>A0ABV9KVI0_9BACT</name>
<evidence type="ECO:0000313" key="2">
    <source>
        <dbReference type="Proteomes" id="UP001596023"/>
    </source>
</evidence>
<sequence>MKTNNFWMIHMHLVRKGELAIASWLLRKVIEGNKPAIIYHGLSCDPAWFVSGITKGNGYSIKLTY</sequence>
<comment type="caution">
    <text evidence="1">The sequence shown here is derived from an EMBL/GenBank/DDBJ whole genome shotgun (WGS) entry which is preliminary data.</text>
</comment>
<accession>A0ABV9KVI0</accession>
<reference evidence="2" key="1">
    <citation type="journal article" date="2019" name="Int. J. Syst. Evol. Microbiol.">
        <title>The Global Catalogue of Microorganisms (GCM) 10K type strain sequencing project: providing services to taxonomists for standard genome sequencing and annotation.</title>
        <authorList>
            <consortium name="The Broad Institute Genomics Platform"/>
            <consortium name="The Broad Institute Genome Sequencing Center for Infectious Disease"/>
            <person name="Wu L."/>
            <person name="Ma J."/>
        </authorList>
    </citation>
    <scope>NUCLEOTIDE SEQUENCE [LARGE SCALE GENOMIC DNA]</scope>
    <source>
        <strain evidence="2">CCUG 66188</strain>
    </source>
</reference>
<organism evidence="1 2">
    <name type="scientific">Dysgonomonas termitidis</name>
    <dbReference type="NCBI Taxonomy" id="1516126"/>
    <lineage>
        <taxon>Bacteria</taxon>
        <taxon>Pseudomonadati</taxon>
        <taxon>Bacteroidota</taxon>
        <taxon>Bacteroidia</taxon>
        <taxon>Bacteroidales</taxon>
        <taxon>Dysgonomonadaceae</taxon>
        <taxon>Dysgonomonas</taxon>
    </lineage>
</organism>
<keyword evidence="2" id="KW-1185">Reference proteome</keyword>
<evidence type="ECO:0000313" key="1">
    <source>
        <dbReference type="EMBL" id="MFC4673611.1"/>
    </source>
</evidence>
<proteinExistence type="predicted"/>
<protein>
    <submittedName>
        <fullName evidence="1">Uncharacterized protein</fullName>
    </submittedName>
</protein>
<gene>
    <name evidence="1" type="ORF">ACFO6W_07890</name>
</gene>
<dbReference type="EMBL" id="JBHSGN010000059">
    <property type="protein sequence ID" value="MFC4673611.1"/>
    <property type="molecule type" value="Genomic_DNA"/>
</dbReference>
<dbReference type="RefSeq" id="WP_379995058.1">
    <property type="nucleotide sequence ID" value="NZ_JBHSGN010000059.1"/>
</dbReference>